<dbReference type="SUPFAM" id="SSF55729">
    <property type="entry name" value="Acyl-CoA N-acyltransferases (Nat)"/>
    <property type="match status" value="1"/>
</dbReference>
<dbReference type="AlphaFoldDB" id="A0A498DIG1"/>
<dbReference type="Pfam" id="PF00583">
    <property type="entry name" value="Acetyltransf_1"/>
    <property type="match status" value="1"/>
</dbReference>
<dbReference type="PROSITE" id="PS51186">
    <property type="entry name" value="GNAT"/>
    <property type="match status" value="1"/>
</dbReference>
<name>A0A498DIG1_9BACI</name>
<dbReference type="InterPro" id="IPR000182">
    <property type="entry name" value="GNAT_dom"/>
</dbReference>
<protein>
    <submittedName>
        <fullName evidence="2">GNAT family N-acetyltransferase</fullName>
    </submittedName>
</protein>
<evidence type="ECO:0000259" key="1">
    <source>
        <dbReference type="PROSITE" id="PS51186"/>
    </source>
</evidence>
<sequence>MNLRLEDMNLIEYQQYHRFSIRNYANEQMKSGGWEPQDAISRAEQVYNKLLPDGQNTRNHYLFTIRDGSKEVGMIWLAQRTAEKGFIYDINIWEENQGKGYGKQAMREIEVFAKKIGLKKIGLHVFGHNKRARVLYEKLGYIETNINMEKTL</sequence>
<dbReference type="RefSeq" id="WP_121521435.1">
    <property type="nucleotide sequence ID" value="NZ_RCHR01000001.1"/>
</dbReference>
<evidence type="ECO:0000313" key="3">
    <source>
        <dbReference type="Proteomes" id="UP000270219"/>
    </source>
</evidence>
<proteinExistence type="predicted"/>
<dbReference type="Proteomes" id="UP000270219">
    <property type="component" value="Unassembled WGS sequence"/>
</dbReference>
<gene>
    <name evidence="2" type="ORF">D8M04_03480</name>
</gene>
<organism evidence="2 3">
    <name type="scientific">Oceanobacillus piezotolerans</name>
    <dbReference type="NCBI Taxonomy" id="2448030"/>
    <lineage>
        <taxon>Bacteria</taxon>
        <taxon>Bacillati</taxon>
        <taxon>Bacillota</taxon>
        <taxon>Bacilli</taxon>
        <taxon>Bacillales</taxon>
        <taxon>Bacillaceae</taxon>
        <taxon>Oceanobacillus</taxon>
    </lineage>
</organism>
<dbReference type="PANTHER" id="PTHR43415">
    <property type="entry name" value="SPERMIDINE N(1)-ACETYLTRANSFERASE"/>
    <property type="match status" value="1"/>
</dbReference>
<dbReference type="EMBL" id="RCHR01000001">
    <property type="protein sequence ID" value="RLL48339.1"/>
    <property type="molecule type" value="Genomic_DNA"/>
</dbReference>
<reference evidence="2 3" key="1">
    <citation type="submission" date="2018-10" db="EMBL/GenBank/DDBJ databases">
        <title>Oceanobacillus sp. YLB-02 draft genome.</title>
        <authorList>
            <person name="Yu L."/>
        </authorList>
    </citation>
    <scope>NUCLEOTIDE SEQUENCE [LARGE SCALE GENOMIC DNA]</scope>
    <source>
        <strain evidence="2 3">YLB-02</strain>
    </source>
</reference>
<dbReference type="GO" id="GO:0016747">
    <property type="term" value="F:acyltransferase activity, transferring groups other than amino-acyl groups"/>
    <property type="evidence" value="ECO:0007669"/>
    <property type="project" value="InterPro"/>
</dbReference>
<dbReference type="InterPro" id="IPR016181">
    <property type="entry name" value="Acyl_CoA_acyltransferase"/>
</dbReference>
<evidence type="ECO:0000313" key="2">
    <source>
        <dbReference type="EMBL" id="RLL48339.1"/>
    </source>
</evidence>
<dbReference type="PANTHER" id="PTHR43415:SF3">
    <property type="entry name" value="GNAT-FAMILY ACETYLTRANSFERASE"/>
    <property type="match status" value="1"/>
</dbReference>
<dbReference type="Gene3D" id="3.40.630.30">
    <property type="match status" value="1"/>
</dbReference>
<dbReference type="CDD" id="cd04301">
    <property type="entry name" value="NAT_SF"/>
    <property type="match status" value="1"/>
</dbReference>
<comment type="caution">
    <text evidence="2">The sequence shown here is derived from an EMBL/GenBank/DDBJ whole genome shotgun (WGS) entry which is preliminary data.</text>
</comment>
<dbReference type="OrthoDB" id="9127144at2"/>
<feature type="domain" description="N-acetyltransferase" evidence="1">
    <location>
        <begin position="19"/>
        <end position="152"/>
    </location>
</feature>
<keyword evidence="3" id="KW-1185">Reference proteome</keyword>
<keyword evidence="2" id="KW-0808">Transferase</keyword>
<accession>A0A498DIG1</accession>